<evidence type="ECO:0000313" key="2">
    <source>
        <dbReference type="EMBL" id="KAA6394150.1"/>
    </source>
</evidence>
<proteinExistence type="predicted"/>
<evidence type="ECO:0008006" key="4">
    <source>
        <dbReference type="Google" id="ProtNLM"/>
    </source>
</evidence>
<dbReference type="Proteomes" id="UP000324800">
    <property type="component" value="Unassembled WGS sequence"/>
</dbReference>
<protein>
    <recommendedName>
        <fullName evidence="4">Tyr recombinase domain-containing protein</fullName>
    </recommendedName>
</protein>
<feature type="compositionally biased region" description="Basic residues" evidence="1">
    <location>
        <begin position="328"/>
        <end position="338"/>
    </location>
</feature>
<accession>A0A5J4WGI9</accession>
<reference evidence="2 3" key="1">
    <citation type="submission" date="2019-03" db="EMBL/GenBank/DDBJ databases">
        <title>Single cell metagenomics reveals metabolic interactions within the superorganism composed of flagellate Streblomastix strix and complex community of Bacteroidetes bacteria on its surface.</title>
        <authorList>
            <person name="Treitli S.C."/>
            <person name="Kolisko M."/>
            <person name="Husnik F."/>
            <person name="Keeling P."/>
            <person name="Hampl V."/>
        </authorList>
    </citation>
    <scope>NUCLEOTIDE SEQUENCE [LARGE SCALE GENOMIC DNA]</scope>
    <source>
        <strain evidence="2">ST1C</strain>
    </source>
</reference>
<feature type="region of interest" description="Disordered" evidence="1">
    <location>
        <begin position="327"/>
        <end position="388"/>
    </location>
</feature>
<name>A0A5J4WGI9_9EUKA</name>
<feature type="region of interest" description="Disordered" evidence="1">
    <location>
        <begin position="411"/>
        <end position="432"/>
    </location>
</feature>
<feature type="compositionally biased region" description="Basic and acidic residues" evidence="1">
    <location>
        <begin position="365"/>
        <end position="374"/>
    </location>
</feature>
<feature type="compositionally biased region" description="Low complexity" evidence="1">
    <location>
        <begin position="353"/>
        <end position="363"/>
    </location>
</feature>
<dbReference type="AlphaFoldDB" id="A0A5J4WGI9"/>
<comment type="caution">
    <text evidence="2">The sequence shown here is derived from an EMBL/GenBank/DDBJ whole genome shotgun (WGS) entry which is preliminary data.</text>
</comment>
<evidence type="ECO:0000256" key="1">
    <source>
        <dbReference type="SAM" id="MobiDB-lite"/>
    </source>
</evidence>
<evidence type="ECO:0000313" key="3">
    <source>
        <dbReference type="Proteomes" id="UP000324800"/>
    </source>
</evidence>
<sequence length="628" mass="72386">MAILKTVKERMTHMTNFTNKRPTSRDLYQTSNYANFGPQNQLFAAMQLQPTFVNTFRKNMEIDPPYSDQTIATLEEVPTNAITAIQALFVGLSEQETSQIDYYAEESSAEQVLEATQCIRAATDLVTRRIPQKHNNQPAQPMLAFDQVLADLKTKLLQQCRQLQGVLTQIVKRDWIATLKFNFCICISIYDSIRKVNMTIALMHTTEQGNQLKIQLSSTEGAHPASISTLLKRIVYFMEELNEELKKQTAKQEINLNMSKPNIIPPEWAQDLTRKPTQETRQTAFLRFLSQLQAQGEDFSTDMSLDELEPNNRLIFTPLQQSTAKIHFNNKKTLRYNTRRSQSNMEEESTVDSSSYPSPSSSSEDNQRRTDRSNDISSNVARPDMEYRTGKRECSIPYACLEQPNSGARNIVNEEGSKTPNRQDMQFPEDQTSRKGKRFARKILRILNVSKEAIHTILYVQRYSIQRRYYYASGKLKKWTHISHYTILDLLSIKLHIIMAEVLSQLTSVNISAISAFRKAISAHMIVKPKYEDVWYMGILFDYWREKVSNRNLTNVEMQTKLTSLLMTICSMRPAEIEGIFLRHPIICEQTDKVDLQLQPKTKSGFHSHKLPKTRDRTVCPRATFSID</sequence>
<gene>
    <name evidence="2" type="ORF">EZS28_010325</name>
</gene>
<organism evidence="2 3">
    <name type="scientific">Streblomastix strix</name>
    <dbReference type="NCBI Taxonomy" id="222440"/>
    <lineage>
        <taxon>Eukaryota</taxon>
        <taxon>Metamonada</taxon>
        <taxon>Preaxostyla</taxon>
        <taxon>Oxymonadida</taxon>
        <taxon>Streblomastigidae</taxon>
        <taxon>Streblomastix</taxon>
    </lineage>
</organism>
<dbReference type="EMBL" id="SNRW01002027">
    <property type="protein sequence ID" value="KAA6394150.1"/>
    <property type="molecule type" value="Genomic_DNA"/>
</dbReference>